<keyword evidence="7" id="KW-0223">Dioxygenase</keyword>
<keyword evidence="5" id="KW-0411">Iron-sulfur</keyword>
<dbReference type="EMBL" id="JACIIZ010000006">
    <property type="protein sequence ID" value="MBB6252135.1"/>
    <property type="molecule type" value="Genomic_DNA"/>
</dbReference>
<dbReference type="GO" id="GO:0051213">
    <property type="term" value="F:dioxygenase activity"/>
    <property type="evidence" value="ECO:0007669"/>
    <property type="project" value="UniProtKB-KW"/>
</dbReference>
<dbReference type="Pfam" id="PF00355">
    <property type="entry name" value="Rieske"/>
    <property type="match status" value="1"/>
</dbReference>
<dbReference type="Proteomes" id="UP000539175">
    <property type="component" value="Unassembled WGS sequence"/>
</dbReference>
<evidence type="ECO:0000256" key="1">
    <source>
        <dbReference type="ARBA" id="ARBA00022714"/>
    </source>
</evidence>
<evidence type="ECO:0000313" key="8">
    <source>
        <dbReference type="Proteomes" id="UP000539175"/>
    </source>
</evidence>
<dbReference type="InterPro" id="IPR050584">
    <property type="entry name" value="Cholesterol_7-desaturase"/>
</dbReference>
<dbReference type="GO" id="GO:0046872">
    <property type="term" value="F:metal ion binding"/>
    <property type="evidence" value="ECO:0007669"/>
    <property type="project" value="UniProtKB-KW"/>
</dbReference>
<evidence type="ECO:0000313" key="7">
    <source>
        <dbReference type="EMBL" id="MBB6252135.1"/>
    </source>
</evidence>
<evidence type="ECO:0000256" key="4">
    <source>
        <dbReference type="ARBA" id="ARBA00023004"/>
    </source>
</evidence>
<organism evidence="7 8">
    <name type="scientific">Nitrospirillum iridis</name>
    <dbReference type="NCBI Taxonomy" id="765888"/>
    <lineage>
        <taxon>Bacteria</taxon>
        <taxon>Pseudomonadati</taxon>
        <taxon>Pseudomonadota</taxon>
        <taxon>Alphaproteobacteria</taxon>
        <taxon>Rhodospirillales</taxon>
        <taxon>Azospirillaceae</taxon>
        <taxon>Nitrospirillum</taxon>
    </lineage>
</organism>
<keyword evidence="8" id="KW-1185">Reference proteome</keyword>
<dbReference type="SUPFAM" id="SSF50022">
    <property type="entry name" value="ISP domain"/>
    <property type="match status" value="1"/>
</dbReference>
<dbReference type="PANTHER" id="PTHR21266">
    <property type="entry name" value="IRON-SULFUR DOMAIN CONTAINING PROTEIN"/>
    <property type="match status" value="1"/>
</dbReference>
<keyword evidence="2" id="KW-0479">Metal-binding</keyword>
<reference evidence="7 8" key="1">
    <citation type="submission" date="2020-08" db="EMBL/GenBank/DDBJ databases">
        <title>Genomic Encyclopedia of Type Strains, Phase IV (KMG-IV): sequencing the most valuable type-strain genomes for metagenomic binning, comparative biology and taxonomic classification.</title>
        <authorList>
            <person name="Goeker M."/>
        </authorList>
    </citation>
    <scope>NUCLEOTIDE SEQUENCE [LARGE SCALE GENOMIC DNA]</scope>
    <source>
        <strain evidence="7 8">DSM 22198</strain>
    </source>
</reference>
<dbReference type="PROSITE" id="PS51296">
    <property type="entry name" value="RIESKE"/>
    <property type="match status" value="1"/>
</dbReference>
<dbReference type="RefSeq" id="WP_211106270.1">
    <property type="nucleotide sequence ID" value="NZ_JACIIZ010000006.1"/>
</dbReference>
<keyword evidence="4" id="KW-0408">Iron</keyword>
<comment type="caution">
    <text evidence="7">The sequence shown here is derived from an EMBL/GenBank/DDBJ whole genome shotgun (WGS) entry which is preliminary data.</text>
</comment>
<evidence type="ECO:0000259" key="6">
    <source>
        <dbReference type="PROSITE" id="PS51296"/>
    </source>
</evidence>
<dbReference type="InterPro" id="IPR017941">
    <property type="entry name" value="Rieske_2Fe-2S"/>
</dbReference>
<dbReference type="Gene3D" id="2.102.10.10">
    <property type="entry name" value="Rieske [2Fe-2S] iron-sulphur domain"/>
    <property type="match status" value="1"/>
</dbReference>
<dbReference type="PANTHER" id="PTHR21266:SF60">
    <property type="entry name" value="3-KETOSTEROID-9-ALPHA-MONOOXYGENASE, OXYGENASE COMPONENT"/>
    <property type="match status" value="1"/>
</dbReference>
<protein>
    <submittedName>
        <fullName evidence="7">Phenylpropionate dioxygenase-like ring-hydroxylating dioxygenase large terminal subunit</fullName>
    </submittedName>
</protein>
<dbReference type="AlphaFoldDB" id="A0A7X0EDI5"/>
<sequence>MDDEIPSGGLLSRTIINIPLVFWRTDAGNIAALENRCCHWGAKLSLGRVENGGDRIRCPYHGLLFDRTGQCVSAPAQERVPARAKVRSFPVIERHRWVRIWMADPAQILDTR</sequence>
<feature type="domain" description="Rieske" evidence="6">
    <location>
        <begin position="1"/>
        <end position="100"/>
    </location>
</feature>
<dbReference type="InterPro" id="IPR036922">
    <property type="entry name" value="Rieske_2Fe-2S_sf"/>
</dbReference>
<proteinExistence type="predicted"/>
<gene>
    <name evidence="7" type="ORF">FHS74_002695</name>
</gene>
<accession>A0A7X0EDI5</accession>
<keyword evidence="1" id="KW-0001">2Fe-2S</keyword>
<name>A0A7X0EDI5_9PROT</name>
<keyword evidence="3" id="KW-0560">Oxidoreductase</keyword>
<evidence type="ECO:0000256" key="5">
    <source>
        <dbReference type="ARBA" id="ARBA00023014"/>
    </source>
</evidence>
<dbReference type="GO" id="GO:0051537">
    <property type="term" value="F:2 iron, 2 sulfur cluster binding"/>
    <property type="evidence" value="ECO:0007669"/>
    <property type="project" value="UniProtKB-KW"/>
</dbReference>
<evidence type="ECO:0000256" key="2">
    <source>
        <dbReference type="ARBA" id="ARBA00022723"/>
    </source>
</evidence>
<evidence type="ECO:0000256" key="3">
    <source>
        <dbReference type="ARBA" id="ARBA00023002"/>
    </source>
</evidence>